<evidence type="ECO:0000256" key="5">
    <source>
        <dbReference type="ARBA" id="ARBA00023136"/>
    </source>
</evidence>
<dbReference type="OrthoDB" id="3806756at2"/>
<comment type="caution">
    <text evidence="8">The sequence shown here is derived from an EMBL/GenBank/DDBJ whole genome shotgun (WGS) entry which is preliminary data.</text>
</comment>
<dbReference type="PANTHER" id="PTHR23513:SF11">
    <property type="entry name" value="STAPHYLOFERRIN A TRANSPORTER"/>
    <property type="match status" value="1"/>
</dbReference>
<dbReference type="Proteomes" id="UP000295146">
    <property type="component" value="Unassembled WGS sequence"/>
</dbReference>
<feature type="transmembrane region" description="Helical" evidence="6">
    <location>
        <begin position="337"/>
        <end position="361"/>
    </location>
</feature>
<keyword evidence="5 6" id="KW-0472">Membrane</keyword>
<evidence type="ECO:0000256" key="4">
    <source>
        <dbReference type="ARBA" id="ARBA00022989"/>
    </source>
</evidence>
<keyword evidence="4 6" id="KW-1133">Transmembrane helix</keyword>
<dbReference type="InterPro" id="IPR022324">
    <property type="entry name" value="Bacilysin_exporter_BacE_put"/>
</dbReference>
<keyword evidence="9" id="KW-1185">Reference proteome</keyword>
<keyword evidence="2" id="KW-1003">Cell membrane</keyword>
<feature type="transmembrane region" description="Helical" evidence="6">
    <location>
        <begin position="70"/>
        <end position="92"/>
    </location>
</feature>
<evidence type="ECO:0000256" key="6">
    <source>
        <dbReference type="SAM" id="Phobius"/>
    </source>
</evidence>
<dbReference type="Gene3D" id="1.20.1250.20">
    <property type="entry name" value="MFS general substrate transporter like domains"/>
    <property type="match status" value="1"/>
</dbReference>
<dbReference type="SUPFAM" id="SSF103473">
    <property type="entry name" value="MFS general substrate transporter"/>
    <property type="match status" value="1"/>
</dbReference>
<dbReference type="InterPro" id="IPR011701">
    <property type="entry name" value="MFS"/>
</dbReference>
<comment type="subcellular location">
    <subcellularLocation>
        <location evidence="1">Cell membrane</location>
        <topology evidence="1">Multi-pass membrane protein</topology>
    </subcellularLocation>
</comment>
<feature type="transmembrane region" description="Helical" evidence="6">
    <location>
        <begin position="42"/>
        <end position="58"/>
    </location>
</feature>
<evidence type="ECO:0000256" key="2">
    <source>
        <dbReference type="ARBA" id="ARBA00022475"/>
    </source>
</evidence>
<accession>A0A4R8C187</accession>
<dbReference type="GO" id="GO:0005886">
    <property type="term" value="C:plasma membrane"/>
    <property type="evidence" value="ECO:0007669"/>
    <property type="project" value="UniProtKB-SubCell"/>
</dbReference>
<evidence type="ECO:0000256" key="3">
    <source>
        <dbReference type="ARBA" id="ARBA00022692"/>
    </source>
</evidence>
<name>A0A4R8C187_9ACTN</name>
<evidence type="ECO:0000259" key="7">
    <source>
        <dbReference type="PROSITE" id="PS50850"/>
    </source>
</evidence>
<feature type="domain" description="Major facilitator superfamily (MFS) profile" evidence="7">
    <location>
        <begin position="1"/>
        <end position="391"/>
    </location>
</feature>
<dbReference type="CDD" id="cd06173">
    <property type="entry name" value="MFS_MefA_like"/>
    <property type="match status" value="1"/>
</dbReference>
<dbReference type="AlphaFoldDB" id="A0A4R8C187"/>
<organism evidence="8 9">
    <name type="scientific">Kribbella pratensis</name>
    <dbReference type="NCBI Taxonomy" id="2512112"/>
    <lineage>
        <taxon>Bacteria</taxon>
        <taxon>Bacillati</taxon>
        <taxon>Actinomycetota</taxon>
        <taxon>Actinomycetes</taxon>
        <taxon>Propionibacteriales</taxon>
        <taxon>Kribbellaceae</taxon>
        <taxon>Kribbella</taxon>
    </lineage>
</organism>
<dbReference type="PRINTS" id="PR01988">
    <property type="entry name" value="EXPORTERBACE"/>
</dbReference>
<dbReference type="InterPro" id="IPR036259">
    <property type="entry name" value="MFS_trans_sf"/>
</dbReference>
<dbReference type="GO" id="GO:0022857">
    <property type="term" value="F:transmembrane transporter activity"/>
    <property type="evidence" value="ECO:0007669"/>
    <property type="project" value="InterPro"/>
</dbReference>
<feature type="transmembrane region" description="Helical" evidence="6">
    <location>
        <begin position="367"/>
        <end position="385"/>
    </location>
</feature>
<evidence type="ECO:0000313" key="8">
    <source>
        <dbReference type="EMBL" id="TDW69478.1"/>
    </source>
</evidence>
<protein>
    <submittedName>
        <fullName evidence="8">MFS transporter</fullName>
    </submittedName>
</protein>
<dbReference type="PROSITE" id="PS50850">
    <property type="entry name" value="MFS"/>
    <property type="match status" value="1"/>
</dbReference>
<keyword evidence="3 6" id="KW-0812">Transmembrane</keyword>
<evidence type="ECO:0000256" key="1">
    <source>
        <dbReference type="ARBA" id="ARBA00004651"/>
    </source>
</evidence>
<dbReference type="RefSeq" id="WP_134104658.1">
    <property type="nucleotide sequence ID" value="NZ_SODP01000002.1"/>
</dbReference>
<feature type="transmembrane region" description="Helical" evidence="6">
    <location>
        <begin position="165"/>
        <end position="184"/>
    </location>
</feature>
<dbReference type="Pfam" id="PF07690">
    <property type="entry name" value="MFS_1"/>
    <property type="match status" value="2"/>
</dbReference>
<feature type="transmembrane region" description="Helical" evidence="6">
    <location>
        <begin position="98"/>
        <end position="118"/>
    </location>
</feature>
<gene>
    <name evidence="8" type="ORF">EV653_3503</name>
</gene>
<reference evidence="8 9" key="1">
    <citation type="submission" date="2019-03" db="EMBL/GenBank/DDBJ databases">
        <title>Genomic Encyclopedia of Type Strains, Phase III (KMG-III): the genomes of soil and plant-associated and newly described type strains.</title>
        <authorList>
            <person name="Whitman W."/>
        </authorList>
    </citation>
    <scope>NUCLEOTIDE SEQUENCE [LARGE SCALE GENOMIC DNA]</scope>
    <source>
        <strain evidence="8 9">VKM Ac-2573</strain>
    </source>
</reference>
<evidence type="ECO:0000313" key="9">
    <source>
        <dbReference type="Proteomes" id="UP000295146"/>
    </source>
</evidence>
<dbReference type="EMBL" id="SODP01000002">
    <property type="protein sequence ID" value="TDW69478.1"/>
    <property type="molecule type" value="Genomic_DNA"/>
</dbReference>
<feature type="transmembrane region" description="Helical" evidence="6">
    <location>
        <begin position="247"/>
        <end position="268"/>
    </location>
</feature>
<dbReference type="PANTHER" id="PTHR23513">
    <property type="entry name" value="INTEGRAL MEMBRANE EFFLUX PROTEIN-RELATED"/>
    <property type="match status" value="1"/>
</dbReference>
<feature type="transmembrane region" description="Helical" evidence="6">
    <location>
        <begin position="217"/>
        <end position="241"/>
    </location>
</feature>
<proteinExistence type="predicted"/>
<dbReference type="InterPro" id="IPR020846">
    <property type="entry name" value="MFS_dom"/>
</dbReference>
<sequence>MTSRTRLLLPAAFITSLGNNIQLLGAALLLVRAQGSMLDVGWLFIAVAVPQAILSPYFGRLADRFDRRRLWVTCDVISAVAALALPVGLALGVSQQPLVYATNFILAIIAAQFTPASAALIRERVPAADLRPFNAHYEIALQSGMLLSASLGGVALQYFGPQPLFTFNALTFALSAALVLAVGARHVNALPEATKHDSHPAASPTTAGPGGLPLAPLALLFGQGLVVVTVFNALLPVLLIGEWHRGPAVLGVVDAVGGVGFLLAAAVYRRSAARLGDLRLATGGFLVCSGLLVFQPLFGVPALMALVLLGAFLFGQARIATRSLLMTSVDESRVGHAFGIANGYGLAATIVVMLIASLVTGHTDTRYGFAVLALLSILAAAFAALRLSTFSKRTASEEPARPDVTALI</sequence>